<sequence length="119" mass="11899">MVSRTSERGGDLAFVICGSSVGSKTFTLGNQKTAGIADATNRKYTAARICRFSAYSCHCSAGDGKRAVGVHAVAAAARCLAADGVQTAGTVNTQCVAAVHTVAAAAACCLWADGGINAD</sequence>
<proteinExistence type="predicted"/>
<gene>
    <name evidence="1" type="ORF">SDC9_108686</name>
</gene>
<name>A0A645BF72_9ZZZZ</name>
<comment type="caution">
    <text evidence="1">The sequence shown here is derived from an EMBL/GenBank/DDBJ whole genome shotgun (WGS) entry which is preliminary data.</text>
</comment>
<accession>A0A645BF72</accession>
<dbReference type="AlphaFoldDB" id="A0A645BF72"/>
<dbReference type="EMBL" id="VSSQ01018543">
    <property type="protein sequence ID" value="MPM61823.1"/>
    <property type="molecule type" value="Genomic_DNA"/>
</dbReference>
<reference evidence="1" key="1">
    <citation type="submission" date="2019-08" db="EMBL/GenBank/DDBJ databases">
        <authorList>
            <person name="Kucharzyk K."/>
            <person name="Murdoch R.W."/>
            <person name="Higgins S."/>
            <person name="Loffler F."/>
        </authorList>
    </citation>
    <scope>NUCLEOTIDE SEQUENCE</scope>
</reference>
<organism evidence="1">
    <name type="scientific">bioreactor metagenome</name>
    <dbReference type="NCBI Taxonomy" id="1076179"/>
    <lineage>
        <taxon>unclassified sequences</taxon>
        <taxon>metagenomes</taxon>
        <taxon>ecological metagenomes</taxon>
    </lineage>
</organism>
<evidence type="ECO:0000313" key="1">
    <source>
        <dbReference type="EMBL" id="MPM61823.1"/>
    </source>
</evidence>
<protein>
    <submittedName>
        <fullName evidence="1">Uncharacterized protein</fullName>
    </submittedName>
</protein>